<gene>
    <name evidence="2" type="ORF">L207DRAFT_505424</name>
</gene>
<keyword evidence="3" id="KW-1185">Reference proteome</keyword>
<organism evidence="2 3">
    <name type="scientific">Hyaloscypha variabilis (strain UAMH 11265 / GT02V1 / F)</name>
    <name type="common">Meliniomyces variabilis</name>
    <dbReference type="NCBI Taxonomy" id="1149755"/>
    <lineage>
        <taxon>Eukaryota</taxon>
        <taxon>Fungi</taxon>
        <taxon>Dikarya</taxon>
        <taxon>Ascomycota</taxon>
        <taxon>Pezizomycotina</taxon>
        <taxon>Leotiomycetes</taxon>
        <taxon>Helotiales</taxon>
        <taxon>Hyaloscyphaceae</taxon>
        <taxon>Hyaloscypha</taxon>
        <taxon>Hyaloscypha variabilis</taxon>
    </lineage>
</organism>
<evidence type="ECO:0000313" key="2">
    <source>
        <dbReference type="EMBL" id="PMD48394.1"/>
    </source>
</evidence>
<evidence type="ECO:0000259" key="1">
    <source>
        <dbReference type="Pfam" id="PF20150"/>
    </source>
</evidence>
<dbReference type="InterPro" id="IPR045518">
    <property type="entry name" value="2EXR"/>
</dbReference>
<dbReference type="PANTHER" id="PTHR35910">
    <property type="entry name" value="2EXR DOMAIN-CONTAINING PROTEIN"/>
    <property type="match status" value="1"/>
</dbReference>
<proteinExistence type="predicted"/>
<evidence type="ECO:0000313" key="3">
    <source>
        <dbReference type="Proteomes" id="UP000235786"/>
    </source>
</evidence>
<sequence>MPSSPVLKEQKFTLFPTLPKEIRLLIWEAALPGPRTVPIRQRKLLTTIREWEAKTGRTWPVFPHEMLTMNEFARDSPPPSGAGENSKVRRFQQRVLRSQLNEFLHGDRASDRYLDAKMLGLYSPSPAPEIAGVCREALEVVEGAYPRSFAGPASFAQTWFNGARDTLYIRHDTYWVYPSESIVDINDGFPVLDVQSLRSVKRLAILWFLGPPELGRPLVEDWTAPVLRLFGGVEELVLVLRHYGDGEGEEVFLVDPKDTEEALKKYESRSAHPDGGEQVFPPMQFNFRVEELDMELLEEYRQNFGNGNPTWAMPRFVEKIAVTESVMRKLEDARRRADIDLKERGVAIAS</sequence>
<name>A0A2J6SCA7_HYAVF</name>
<dbReference type="OrthoDB" id="3557569at2759"/>
<feature type="domain" description="2EXR" evidence="1">
    <location>
        <begin position="12"/>
        <end position="167"/>
    </location>
</feature>
<dbReference type="Proteomes" id="UP000235786">
    <property type="component" value="Unassembled WGS sequence"/>
</dbReference>
<dbReference type="EMBL" id="KZ613937">
    <property type="protein sequence ID" value="PMD48394.1"/>
    <property type="molecule type" value="Genomic_DNA"/>
</dbReference>
<dbReference type="AlphaFoldDB" id="A0A2J6SCA7"/>
<accession>A0A2J6SCA7</accession>
<protein>
    <recommendedName>
        <fullName evidence="1">2EXR domain-containing protein</fullName>
    </recommendedName>
</protein>
<dbReference type="Pfam" id="PF20150">
    <property type="entry name" value="2EXR"/>
    <property type="match status" value="1"/>
</dbReference>
<reference evidence="2 3" key="1">
    <citation type="submission" date="2016-04" db="EMBL/GenBank/DDBJ databases">
        <title>A degradative enzymes factory behind the ericoid mycorrhizal symbiosis.</title>
        <authorList>
            <consortium name="DOE Joint Genome Institute"/>
            <person name="Martino E."/>
            <person name="Morin E."/>
            <person name="Grelet G."/>
            <person name="Kuo A."/>
            <person name="Kohler A."/>
            <person name="Daghino S."/>
            <person name="Barry K."/>
            <person name="Choi C."/>
            <person name="Cichocki N."/>
            <person name="Clum A."/>
            <person name="Copeland A."/>
            <person name="Hainaut M."/>
            <person name="Haridas S."/>
            <person name="Labutti K."/>
            <person name="Lindquist E."/>
            <person name="Lipzen A."/>
            <person name="Khouja H.-R."/>
            <person name="Murat C."/>
            <person name="Ohm R."/>
            <person name="Olson A."/>
            <person name="Spatafora J."/>
            <person name="Veneault-Fourrey C."/>
            <person name="Henrissat B."/>
            <person name="Grigoriev I."/>
            <person name="Martin F."/>
            <person name="Perotto S."/>
        </authorList>
    </citation>
    <scope>NUCLEOTIDE SEQUENCE [LARGE SCALE GENOMIC DNA]</scope>
    <source>
        <strain evidence="2 3">F</strain>
    </source>
</reference>
<dbReference type="PANTHER" id="PTHR35910:SF6">
    <property type="entry name" value="2EXR DOMAIN-CONTAINING PROTEIN"/>
    <property type="match status" value="1"/>
</dbReference>